<gene>
    <name evidence="1" type="ORF">WCD58_25185</name>
</gene>
<comment type="caution">
    <text evidence="1">The sequence shown here is derived from an EMBL/GenBank/DDBJ whole genome shotgun (WGS) entry which is preliminary data.</text>
</comment>
<dbReference type="Proteomes" id="UP001369736">
    <property type="component" value="Unassembled WGS sequence"/>
</dbReference>
<dbReference type="EMBL" id="JBBEGM010000012">
    <property type="protein sequence ID" value="MEJ2864475.1"/>
    <property type="molecule type" value="Genomic_DNA"/>
</dbReference>
<accession>A0ABU8MAU2</accession>
<organism evidence="1 2">
    <name type="scientific">Actinomycetospora flava</name>
    <dbReference type="NCBI Taxonomy" id="3129232"/>
    <lineage>
        <taxon>Bacteria</taxon>
        <taxon>Bacillati</taxon>
        <taxon>Actinomycetota</taxon>
        <taxon>Actinomycetes</taxon>
        <taxon>Pseudonocardiales</taxon>
        <taxon>Pseudonocardiaceae</taxon>
        <taxon>Actinomycetospora</taxon>
    </lineage>
</organism>
<protein>
    <submittedName>
        <fullName evidence="1">DLW-39 family protein</fullName>
    </submittedName>
</protein>
<keyword evidence="2" id="KW-1185">Reference proteome</keyword>
<reference evidence="1 2" key="1">
    <citation type="submission" date="2024-03" db="EMBL/GenBank/DDBJ databases">
        <title>Actinomycetospora sp. OC33-EN07, a novel actinomycete isolated from wild orchid (Aerides multiflora).</title>
        <authorList>
            <person name="Suriyachadkun C."/>
        </authorList>
    </citation>
    <scope>NUCLEOTIDE SEQUENCE [LARGE SCALE GENOMIC DNA]</scope>
    <source>
        <strain evidence="1 2">OC33-EN07</strain>
    </source>
</reference>
<proteinExistence type="predicted"/>
<dbReference type="RefSeq" id="WP_337705847.1">
    <property type="nucleotide sequence ID" value="NZ_JBBEGM010000012.1"/>
</dbReference>
<evidence type="ECO:0000313" key="1">
    <source>
        <dbReference type="EMBL" id="MEJ2864475.1"/>
    </source>
</evidence>
<sequence length="37" mass="4122">MKALVTLALVAGVAVVLRRQREQRPTKDVWREATTSA</sequence>
<name>A0ABU8MAU2_9PSEU</name>
<dbReference type="NCBIfam" id="NF038356">
    <property type="entry name" value="actino_DLW39"/>
    <property type="match status" value="1"/>
</dbReference>
<dbReference type="InterPro" id="IPR047990">
    <property type="entry name" value="DLW39-like"/>
</dbReference>
<evidence type="ECO:0000313" key="2">
    <source>
        <dbReference type="Proteomes" id="UP001369736"/>
    </source>
</evidence>